<reference evidence="5" key="1">
    <citation type="journal article" date="2019" name="Int. J. Syst. Evol. Microbiol.">
        <title>The Global Catalogue of Microorganisms (GCM) 10K type strain sequencing project: providing services to taxonomists for standard genome sequencing and annotation.</title>
        <authorList>
            <consortium name="The Broad Institute Genomics Platform"/>
            <consortium name="The Broad Institute Genome Sequencing Center for Infectious Disease"/>
            <person name="Wu L."/>
            <person name="Ma J."/>
        </authorList>
    </citation>
    <scope>NUCLEOTIDE SEQUENCE [LARGE SCALE GENOMIC DNA]</scope>
    <source>
        <strain evidence="5">JCM 17810</strain>
    </source>
</reference>
<feature type="domain" description="Solute-binding protein family 5" evidence="3">
    <location>
        <begin position="122"/>
        <end position="484"/>
    </location>
</feature>
<sequence>MRTKKGAAILAASAAMALALGACGPGGDGGGNDDSGEGDGSSGGGSGAIEVNAHPREDLQDGGTLRLAGGEALPSQWNPLHVNGNQADWTDIRDLMSVRPWNYDAKGLPTPNESFLEDFNEEIVDGQHVITLTLNPDAVWNTGDPITWEDYQATLTVCDGSNQDISCVQTGPYEQIESVDQGEDEFQVVITFKSTFPDWESLLDDIVPAESVADTTTFEEGWLEYNADYFTGPFKIEEINQAQQIITLVPNSDIWWGPEPMLDEVQFHMIPAEAVAQAFQNGEIDAFEVGPNPNNYQVASKVANADIRQANGPDWRHITFNSKAGLIQELDVRQAIVKGLNREAIAASDLAGLPEEFIVALGNHVFVNGQEGYQDNTGEFAYDPEAARKQLEEAGWVLNEETGIRERDGEPLQVSFSVLTGIAVSENEGQLVQQQLGEIGIDVQLKQQDTATWGQALSNGDFQMIAFSWIGTPYPMYGISQIYGNPETNDSNYANLNNPELNELIAQIDVETDEEKRIEMANQADQMIWEEVHTLPLYQRPEIYATDNNLANYGAEGFSTTRPENWGFVAE</sequence>
<dbReference type="Gene3D" id="3.40.190.10">
    <property type="entry name" value="Periplasmic binding protein-like II"/>
    <property type="match status" value="1"/>
</dbReference>
<keyword evidence="5" id="KW-1185">Reference proteome</keyword>
<protein>
    <submittedName>
        <fullName evidence="4">ABC transporter family substrate-binding protein</fullName>
    </submittedName>
</protein>
<feature type="chain" id="PRO_5046376426" evidence="2">
    <location>
        <begin position="23"/>
        <end position="571"/>
    </location>
</feature>
<proteinExistence type="predicted"/>
<dbReference type="SUPFAM" id="SSF53850">
    <property type="entry name" value="Periplasmic binding protein-like II"/>
    <property type="match status" value="1"/>
</dbReference>
<evidence type="ECO:0000313" key="4">
    <source>
        <dbReference type="EMBL" id="GAA4421783.1"/>
    </source>
</evidence>
<dbReference type="InterPro" id="IPR000914">
    <property type="entry name" value="SBP_5_dom"/>
</dbReference>
<dbReference type="CDD" id="cd08501">
    <property type="entry name" value="PBP2_Lpqw"/>
    <property type="match status" value="1"/>
</dbReference>
<evidence type="ECO:0000259" key="3">
    <source>
        <dbReference type="Pfam" id="PF00496"/>
    </source>
</evidence>
<evidence type="ECO:0000256" key="2">
    <source>
        <dbReference type="SAM" id="SignalP"/>
    </source>
</evidence>
<dbReference type="Proteomes" id="UP001500622">
    <property type="component" value="Unassembled WGS sequence"/>
</dbReference>
<name>A0ABP8L479_9MICO</name>
<feature type="signal peptide" evidence="2">
    <location>
        <begin position="1"/>
        <end position="22"/>
    </location>
</feature>
<dbReference type="InterPro" id="IPR039424">
    <property type="entry name" value="SBP_5"/>
</dbReference>
<dbReference type="PROSITE" id="PS51257">
    <property type="entry name" value="PROKAR_LIPOPROTEIN"/>
    <property type="match status" value="1"/>
</dbReference>
<keyword evidence="2" id="KW-0732">Signal</keyword>
<dbReference type="Gene3D" id="3.10.105.10">
    <property type="entry name" value="Dipeptide-binding Protein, Domain 3"/>
    <property type="match status" value="1"/>
</dbReference>
<dbReference type="PANTHER" id="PTHR30290:SF65">
    <property type="entry name" value="MONOACYL PHOSPHATIDYLINOSITOL TETRAMANNOSIDE-BINDING PROTEIN LPQW-RELATED"/>
    <property type="match status" value="1"/>
</dbReference>
<dbReference type="PANTHER" id="PTHR30290">
    <property type="entry name" value="PERIPLASMIC BINDING COMPONENT OF ABC TRANSPORTER"/>
    <property type="match status" value="1"/>
</dbReference>
<dbReference type="EMBL" id="BAABGN010000006">
    <property type="protein sequence ID" value="GAA4421783.1"/>
    <property type="molecule type" value="Genomic_DNA"/>
</dbReference>
<evidence type="ECO:0000256" key="1">
    <source>
        <dbReference type="SAM" id="MobiDB-lite"/>
    </source>
</evidence>
<gene>
    <name evidence="4" type="ORF">GCM10023169_15130</name>
</gene>
<feature type="region of interest" description="Disordered" evidence="1">
    <location>
        <begin position="27"/>
        <end position="51"/>
    </location>
</feature>
<dbReference type="Pfam" id="PF00496">
    <property type="entry name" value="SBP_bac_5"/>
    <property type="match status" value="1"/>
</dbReference>
<comment type="caution">
    <text evidence="4">The sequence shown here is derived from an EMBL/GenBank/DDBJ whole genome shotgun (WGS) entry which is preliminary data.</text>
</comment>
<accession>A0ABP8L479</accession>
<evidence type="ECO:0000313" key="5">
    <source>
        <dbReference type="Proteomes" id="UP001500622"/>
    </source>
</evidence>
<organism evidence="4 5">
    <name type="scientific">Georgenia halophila</name>
    <dbReference type="NCBI Taxonomy" id="620889"/>
    <lineage>
        <taxon>Bacteria</taxon>
        <taxon>Bacillati</taxon>
        <taxon>Actinomycetota</taxon>
        <taxon>Actinomycetes</taxon>
        <taxon>Micrococcales</taxon>
        <taxon>Bogoriellaceae</taxon>
        <taxon>Georgenia</taxon>
    </lineage>
</organism>
<dbReference type="RefSeq" id="WP_345215647.1">
    <property type="nucleotide sequence ID" value="NZ_BAABGN010000006.1"/>
</dbReference>
<feature type="compositionally biased region" description="Gly residues" evidence="1">
    <location>
        <begin position="27"/>
        <end position="47"/>
    </location>
</feature>